<comment type="similarity">
    <text evidence="1 7">Belongs to the acylphosphatase family.</text>
</comment>
<gene>
    <name evidence="9" type="ORF">D9V28_08845</name>
</gene>
<sequence length="88" mass="9774">MIRKHVIVHGTVQGVGFRYWTRAEAQRLGVTGWVRNRLDGTVEAEVEGTEADVSALIEWLRRGPSYATVTGLNAADIEYRGDADFVVL</sequence>
<evidence type="ECO:0000256" key="5">
    <source>
        <dbReference type="PROSITE-ProRule" id="PRU00520"/>
    </source>
</evidence>
<evidence type="ECO:0000256" key="3">
    <source>
        <dbReference type="ARBA" id="ARBA00015991"/>
    </source>
</evidence>
<dbReference type="Proteomes" id="UP000282460">
    <property type="component" value="Unassembled WGS sequence"/>
</dbReference>
<dbReference type="InterPro" id="IPR036046">
    <property type="entry name" value="Acylphosphatase-like_dom_sf"/>
</dbReference>
<keyword evidence="5 6" id="KW-0378">Hydrolase</keyword>
<dbReference type="GO" id="GO:0003998">
    <property type="term" value="F:acylphosphatase activity"/>
    <property type="evidence" value="ECO:0007669"/>
    <property type="project" value="UniProtKB-EC"/>
</dbReference>
<dbReference type="PANTHER" id="PTHR47268">
    <property type="entry name" value="ACYLPHOSPHATASE"/>
    <property type="match status" value="1"/>
</dbReference>
<comment type="caution">
    <text evidence="9">The sequence shown here is derived from an EMBL/GenBank/DDBJ whole genome shotgun (WGS) entry which is preliminary data.</text>
</comment>
<feature type="active site" evidence="5">
    <location>
        <position position="18"/>
    </location>
</feature>
<dbReference type="PROSITE" id="PS00151">
    <property type="entry name" value="ACYLPHOSPHATASE_2"/>
    <property type="match status" value="1"/>
</dbReference>
<keyword evidence="10" id="KW-1185">Reference proteome</keyword>
<organism evidence="9 10">
    <name type="scientific">Mycetocola zhadangensis</name>
    <dbReference type="NCBI Taxonomy" id="1164595"/>
    <lineage>
        <taxon>Bacteria</taxon>
        <taxon>Bacillati</taxon>
        <taxon>Actinomycetota</taxon>
        <taxon>Actinomycetes</taxon>
        <taxon>Micrococcales</taxon>
        <taxon>Microbacteriaceae</taxon>
        <taxon>Mycetocola</taxon>
    </lineage>
</organism>
<dbReference type="InterPro" id="IPR020456">
    <property type="entry name" value="Acylphosphatase"/>
</dbReference>
<evidence type="ECO:0000256" key="7">
    <source>
        <dbReference type="RuleBase" id="RU004168"/>
    </source>
</evidence>
<feature type="active site" evidence="5">
    <location>
        <position position="36"/>
    </location>
</feature>
<dbReference type="EMBL" id="RCWJ01000002">
    <property type="protein sequence ID" value="RLQ84301.1"/>
    <property type="molecule type" value="Genomic_DNA"/>
</dbReference>
<name>A0A3L7J4C8_9MICO</name>
<dbReference type="AlphaFoldDB" id="A0A3L7J4C8"/>
<evidence type="ECO:0000256" key="1">
    <source>
        <dbReference type="ARBA" id="ARBA00005614"/>
    </source>
</evidence>
<proteinExistence type="inferred from homology"/>
<dbReference type="OrthoDB" id="3182027at2"/>
<dbReference type="Gene3D" id="3.30.70.100">
    <property type="match status" value="1"/>
</dbReference>
<evidence type="ECO:0000313" key="10">
    <source>
        <dbReference type="Proteomes" id="UP000282460"/>
    </source>
</evidence>
<comment type="catalytic activity">
    <reaction evidence="4 5 6">
        <text>an acyl phosphate + H2O = a carboxylate + phosphate + H(+)</text>
        <dbReference type="Rhea" id="RHEA:14965"/>
        <dbReference type="ChEBI" id="CHEBI:15377"/>
        <dbReference type="ChEBI" id="CHEBI:15378"/>
        <dbReference type="ChEBI" id="CHEBI:29067"/>
        <dbReference type="ChEBI" id="CHEBI:43474"/>
        <dbReference type="ChEBI" id="CHEBI:59918"/>
        <dbReference type="EC" id="3.6.1.7"/>
    </reaction>
</comment>
<dbReference type="PROSITE" id="PS00150">
    <property type="entry name" value="ACYLPHOSPHATASE_1"/>
    <property type="match status" value="1"/>
</dbReference>
<evidence type="ECO:0000259" key="8">
    <source>
        <dbReference type="PROSITE" id="PS51160"/>
    </source>
</evidence>
<dbReference type="EC" id="3.6.1.7" evidence="2 5"/>
<evidence type="ECO:0000256" key="4">
    <source>
        <dbReference type="ARBA" id="ARBA00047645"/>
    </source>
</evidence>
<dbReference type="PANTHER" id="PTHR47268:SF4">
    <property type="entry name" value="ACYLPHOSPHATASE"/>
    <property type="match status" value="1"/>
</dbReference>
<evidence type="ECO:0000313" key="9">
    <source>
        <dbReference type="EMBL" id="RLQ84301.1"/>
    </source>
</evidence>
<dbReference type="Pfam" id="PF00708">
    <property type="entry name" value="Acylphosphatase"/>
    <property type="match status" value="1"/>
</dbReference>
<dbReference type="InterPro" id="IPR001792">
    <property type="entry name" value="Acylphosphatase-like_dom"/>
</dbReference>
<evidence type="ECO:0000256" key="6">
    <source>
        <dbReference type="RuleBase" id="RU000553"/>
    </source>
</evidence>
<dbReference type="RefSeq" id="WP_121659347.1">
    <property type="nucleotide sequence ID" value="NZ_BMEK01000002.1"/>
</dbReference>
<protein>
    <recommendedName>
        <fullName evidence="3 5">Acylphosphatase</fullName>
        <ecNumber evidence="2 5">3.6.1.7</ecNumber>
    </recommendedName>
</protein>
<feature type="domain" description="Acylphosphatase-like" evidence="8">
    <location>
        <begin position="3"/>
        <end position="88"/>
    </location>
</feature>
<reference evidence="9 10" key="1">
    <citation type="submission" date="2018-10" db="EMBL/GenBank/DDBJ databases">
        <authorList>
            <person name="Li J."/>
        </authorList>
    </citation>
    <scope>NUCLEOTIDE SEQUENCE [LARGE SCALE GENOMIC DNA]</scope>
    <source>
        <strain evidence="9 10">ZD1-4</strain>
    </source>
</reference>
<dbReference type="SUPFAM" id="SSF54975">
    <property type="entry name" value="Acylphosphatase/BLUF domain-like"/>
    <property type="match status" value="1"/>
</dbReference>
<accession>A0A3L7J4C8</accession>
<dbReference type="PROSITE" id="PS51160">
    <property type="entry name" value="ACYLPHOSPHATASE_3"/>
    <property type="match status" value="1"/>
</dbReference>
<evidence type="ECO:0000256" key="2">
    <source>
        <dbReference type="ARBA" id="ARBA00012150"/>
    </source>
</evidence>
<dbReference type="PRINTS" id="PR00112">
    <property type="entry name" value="ACYLPHPHTASE"/>
</dbReference>
<dbReference type="InterPro" id="IPR017968">
    <property type="entry name" value="Acylphosphatase_CS"/>
</dbReference>